<accession>A0A6J4UB07</accession>
<evidence type="ECO:0000313" key="2">
    <source>
        <dbReference type="EMBL" id="CAA9543532.1"/>
    </source>
</evidence>
<organism evidence="2">
    <name type="scientific">uncultured Thermomicrobiales bacterium</name>
    <dbReference type="NCBI Taxonomy" id="1645740"/>
    <lineage>
        <taxon>Bacteria</taxon>
        <taxon>Pseudomonadati</taxon>
        <taxon>Thermomicrobiota</taxon>
        <taxon>Thermomicrobia</taxon>
        <taxon>Thermomicrobiales</taxon>
        <taxon>environmental samples</taxon>
    </lineage>
</organism>
<feature type="compositionally biased region" description="Low complexity" evidence="1">
    <location>
        <begin position="101"/>
        <end position="115"/>
    </location>
</feature>
<proteinExistence type="predicted"/>
<feature type="non-terminal residue" evidence="2">
    <location>
        <position position="132"/>
    </location>
</feature>
<protein>
    <submittedName>
        <fullName evidence="2">Uncharacterized protein</fullName>
    </submittedName>
</protein>
<evidence type="ECO:0000256" key="1">
    <source>
        <dbReference type="SAM" id="MobiDB-lite"/>
    </source>
</evidence>
<dbReference type="AlphaFoldDB" id="A0A6J4UB07"/>
<reference evidence="2" key="1">
    <citation type="submission" date="2020-02" db="EMBL/GenBank/DDBJ databases">
        <authorList>
            <person name="Meier V. D."/>
        </authorList>
    </citation>
    <scope>NUCLEOTIDE SEQUENCE</scope>
    <source>
        <strain evidence="2">AVDCRST_MAG49</strain>
    </source>
</reference>
<feature type="non-terminal residue" evidence="2">
    <location>
        <position position="1"/>
    </location>
</feature>
<sequence>WCSTGAISAHRWTSTRSTTPTWARCARSSPGRSVWSETGCRGPHPRRARSAASGSVRHRRRTSATPVPGRSRPAPATRRRPTAPSRSATARSRSPGGGARSAGARSRSAPCRPSRWNALPCARRRVSCRATG</sequence>
<feature type="region of interest" description="Disordered" evidence="1">
    <location>
        <begin position="14"/>
        <end position="116"/>
    </location>
</feature>
<dbReference type="EMBL" id="CADCWG010000066">
    <property type="protein sequence ID" value="CAA9543532.1"/>
    <property type="molecule type" value="Genomic_DNA"/>
</dbReference>
<gene>
    <name evidence="2" type="ORF">AVDCRST_MAG49-1099</name>
</gene>
<name>A0A6J4UB07_9BACT</name>
<feature type="compositionally biased region" description="Low complexity" evidence="1">
    <location>
        <begin position="68"/>
        <end position="94"/>
    </location>
</feature>